<dbReference type="Gene3D" id="2.10.110.10">
    <property type="entry name" value="Cysteine Rich Protein"/>
    <property type="match status" value="4"/>
</dbReference>
<feature type="compositionally biased region" description="Basic and acidic residues" evidence="7">
    <location>
        <begin position="666"/>
        <end position="678"/>
    </location>
</feature>
<feature type="region of interest" description="Disordered" evidence="7">
    <location>
        <begin position="655"/>
        <end position="692"/>
    </location>
</feature>
<feature type="domain" description="LIM zinc-binding" evidence="8">
    <location>
        <begin position="187"/>
        <end position="249"/>
    </location>
</feature>
<feature type="compositionally biased region" description="Polar residues" evidence="7">
    <location>
        <begin position="1302"/>
        <end position="1329"/>
    </location>
</feature>
<name>A0AAW0FY02_9APHY</name>
<keyword evidence="5" id="KW-0539">Nucleus</keyword>
<feature type="compositionally biased region" description="Basic and acidic residues" evidence="7">
    <location>
        <begin position="78"/>
        <end position="97"/>
    </location>
</feature>
<dbReference type="GO" id="GO:0030695">
    <property type="term" value="F:GTPase regulator activity"/>
    <property type="evidence" value="ECO:0007669"/>
    <property type="project" value="UniProtKB-ARBA"/>
</dbReference>
<evidence type="ECO:0000256" key="3">
    <source>
        <dbReference type="ARBA" id="ARBA00022737"/>
    </source>
</evidence>
<evidence type="ECO:0000256" key="6">
    <source>
        <dbReference type="PROSITE-ProRule" id="PRU00125"/>
    </source>
</evidence>
<dbReference type="PROSITE" id="PS00478">
    <property type="entry name" value="LIM_DOMAIN_1"/>
    <property type="match status" value="2"/>
</dbReference>
<feature type="compositionally biased region" description="Polar residues" evidence="7">
    <location>
        <begin position="1361"/>
        <end position="1375"/>
    </location>
</feature>
<dbReference type="Gene3D" id="1.10.555.10">
    <property type="entry name" value="Rho GTPase activation protein"/>
    <property type="match status" value="1"/>
</dbReference>
<feature type="domain" description="LIM zinc-binding" evidence="8">
    <location>
        <begin position="250"/>
        <end position="310"/>
    </location>
</feature>
<evidence type="ECO:0000256" key="7">
    <source>
        <dbReference type="SAM" id="MobiDB-lite"/>
    </source>
</evidence>
<dbReference type="InterPro" id="IPR001781">
    <property type="entry name" value="Znf_LIM"/>
</dbReference>
<protein>
    <recommendedName>
        <fullName evidence="12">RhoGAP-domain-containing protein</fullName>
    </recommendedName>
</protein>
<gene>
    <name evidence="10" type="ORF">QCA50_010617</name>
</gene>
<dbReference type="PANTHER" id="PTHR24215:SF10">
    <property type="entry name" value="RHO-GTPASE-ACTIVATING PROTEIN LRG1"/>
    <property type="match status" value="1"/>
</dbReference>
<dbReference type="SUPFAM" id="SSF48350">
    <property type="entry name" value="GTPase activation domain, GAP"/>
    <property type="match status" value="1"/>
</dbReference>
<feature type="region of interest" description="Disordered" evidence="7">
    <location>
        <begin position="1"/>
        <end position="185"/>
    </location>
</feature>
<evidence type="ECO:0000259" key="9">
    <source>
        <dbReference type="PROSITE" id="PS50238"/>
    </source>
</evidence>
<dbReference type="FunFam" id="2.10.110.10:FF:000058">
    <property type="entry name" value="Rho GTPase activator Lrg11"/>
    <property type="match status" value="1"/>
</dbReference>
<feature type="region of interest" description="Disordered" evidence="7">
    <location>
        <begin position="1253"/>
        <end position="1426"/>
    </location>
</feature>
<feature type="compositionally biased region" description="Low complexity" evidence="7">
    <location>
        <begin position="1385"/>
        <end position="1401"/>
    </location>
</feature>
<sequence>MNDTQDQGRRTKLPVGSPPGSSALAYMAMGSDGSDASEYSTSPPRNGPASAPPGNPSLLPERHNFPTRSSTAPSPNDYDPRRTKYSEHGHPRSEDLNHTNVVLGGDQLESDHVTGRSPVYLSTSRPGTPTSSNYHNQPSSSDHTDGSRRRPRSIASDASLGSDSSATGATSQAPASTTHTSTSMSSTSCTACGKTMQGAFVRALGAVYHLNCFKCMDCGTVVASKFFPIDGPDGKQHPLCERDYFRRLNLICAKCSQALRGSYITACSKKFHVEHFTCSVCTTLFGPQDSYYEHDGDVYCHFHYSTRFATKCAGCNSAILKQFVEINRNMRDECWHPECYMINKFWNVKVVSRRPNSGLLPENGDGEHVRPEPEYVEDERKETPASLREKQVNMEQQVYRIWTVLSAFEESSAACISDMLRQVSNGQYLEAIRMAEKFILHVEVLFAAIDDLEYQFSRLNLKGMSHVREARMLCRKTVDLFTLLSHTQETGTRRIGMTQELLALVTGLAHYLKILIRIALTAALKLEREQGITEAITSFLDKLHMLAIQNGNPSAKRMVRRANGELQLEGQGNASTQGVTYGFKSLAPENAGESPFSPSRDPSLTKVPPATQPTDSCAKCKGTVEEDCVRLGTFQRWHSTCIQCATCGKAAAVPTPKELAPPKSSDGNDDKEKEKEGGPKVSSARRPPANVKAFTYDTDSMKDTPEFGRIPTVFYCTEHAHNNCRGGFQAVSRLEQYAFLLNVALRRLYVLLKSRGVILASPSGPPAAGQSQADLSHDPYRNSSEINRLKNLDRKLSATARLPKRSTVVESPTGKVAHASDTSHHHHHGQQRQPMQPQIQGNRLHKPPPQPQQAQLQQRPRVQPPGTIDLDTNMQGFRPTLGRNNTEVMIVDDSAPTSPAGGVEEPKLPGEDGITLADIPQIVEAAQAREQRRSLPSESAIPYIAELSPLELAIVKHAAVLVLQRSSLRDAFDLDEILELVEIKKSSFWNKLFKANNDKKAVKKKGVFGIPLELLVEREGADSLHGASRAPLRVPSFIDDVVSAMRQMDMSIEGIFRKNGNIRRLKELTDAIDRDPSSVDLTQDNPVQLAALLKKFLRELPDPLLTYKLHRLFVASQSLPNEAERKRLLHMVSILLPKYHRDTMEVLFVFLKWVASFAHIDKETGSKMDLPNLATVICPSILYSRGSNAVRDESFGAIRVVTALLENQDEFYSVPEEFVSILQDQEYFASSMELPSKEFLKKCDNYMRVKASGRTPGLMSPINGPTSSPFSTPRPDDMRSMPPRPAQGNNNPQSLERPGMNGPSSSESNIRNGTTQSRHQSPPTLTHSPFSYPAGGASAPSLSQGMVNMQNIQAPQPRHAASTNGTPNGEWSPQSYERPIPIPLSQSPSRSGSRPSSYAPRTSGEGAHPFVNGNPAAQPAAVRQRI</sequence>
<dbReference type="InterPro" id="IPR000198">
    <property type="entry name" value="RhoGAP_dom"/>
</dbReference>
<dbReference type="GO" id="GO:0007165">
    <property type="term" value="P:signal transduction"/>
    <property type="evidence" value="ECO:0007669"/>
    <property type="project" value="InterPro"/>
</dbReference>
<dbReference type="CDD" id="cd09392">
    <property type="entry name" value="LIM2_Lrg1p_like"/>
    <property type="match status" value="1"/>
</dbReference>
<dbReference type="SMART" id="SM00132">
    <property type="entry name" value="LIM"/>
    <property type="match status" value="3"/>
</dbReference>
<keyword evidence="3" id="KW-0677">Repeat</keyword>
<feature type="compositionally biased region" description="Polar residues" evidence="7">
    <location>
        <begin position="1340"/>
        <end position="1354"/>
    </location>
</feature>
<dbReference type="SUPFAM" id="SSF57716">
    <property type="entry name" value="Glucocorticoid receptor-like (DNA-binding domain)"/>
    <property type="match status" value="3"/>
</dbReference>
<dbReference type="PANTHER" id="PTHR24215">
    <property type="entry name" value="RHO-GTPASE-ACTIVATING PROTEIN LRG1"/>
    <property type="match status" value="1"/>
</dbReference>
<dbReference type="PROSITE" id="PS50238">
    <property type="entry name" value="RHOGAP"/>
    <property type="match status" value="1"/>
</dbReference>
<dbReference type="GO" id="GO:0005634">
    <property type="term" value="C:nucleus"/>
    <property type="evidence" value="ECO:0007669"/>
    <property type="project" value="UniProtKB-SubCell"/>
</dbReference>
<evidence type="ECO:0000313" key="10">
    <source>
        <dbReference type="EMBL" id="KAK7686393.1"/>
    </source>
</evidence>
<feature type="compositionally biased region" description="Basic and acidic residues" evidence="7">
    <location>
        <begin position="365"/>
        <end position="382"/>
    </location>
</feature>
<feature type="compositionally biased region" description="Low complexity" evidence="7">
    <location>
        <begin position="153"/>
        <end position="185"/>
    </location>
</feature>
<keyword evidence="2 6" id="KW-0479">Metal-binding</keyword>
<proteinExistence type="predicted"/>
<keyword evidence="6" id="KW-0440">LIM domain</keyword>
<feature type="domain" description="Rho-GAP" evidence="9">
    <location>
        <begin position="1010"/>
        <end position="1212"/>
    </location>
</feature>
<dbReference type="InterPro" id="IPR008936">
    <property type="entry name" value="Rho_GTPase_activation_prot"/>
</dbReference>
<dbReference type="SMART" id="SM00324">
    <property type="entry name" value="RhoGAP"/>
    <property type="match status" value="1"/>
</dbReference>
<evidence type="ECO:0000256" key="5">
    <source>
        <dbReference type="ARBA" id="ARBA00023242"/>
    </source>
</evidence>
<comment type="subcellular location">
    <subcellularLocation>
        <location evidence="1">Nucleus</location>
    </subcellularLocation>
</comment>
<comment type="caution">
    <text evidence="10">The sequence shown here is derived from an EMBL/GenBank/DDBJ whole genome shotgun (WGS) entry which is preliminary data.</text>
</comment>
<dbReference type="EMBL" id="JASBNA010000017">
    <property type="protein sequence ID" value="KAK7686393.1"/>
    <property type="molecule type" value="Genomic_DNA"/>
</dbReference>
<feature type="compositionally biased region" description="Low complexity" evidence="7">
    <location>
        <begin position="831"/>
        <end position="841"/>
    </location>
</feature>
<feature type="region of interest" description="Disordered" evidence="7">
    <location>
        <begin position="357"/>
        <end position="382"/>
    </location>
</feature>
<evidence type="ECO:0008006" key="12">
    <source>
        <dbReference type="Google" id="ProtNLM"/>
    </source>
</evidence>
<dbReference type="Proteomes" id="UP001385951">
    <property type="component" value="Unassembled WGS sequence"/>
</dbReference>
<organism evidence="10 11">
    <name type="scientific">Cerrena zonata</name>
    <dbReference type="NCBI Taxonomy" id="2478898"/>
    <lineage>
        <taxon>Eukaryota</taxon>
        <taxon>Fungi</taxon>
        <taxon>Dikarya</taxon>
        <taxon>Basidiomycota</taxon>
        <taxon>Agaricomycotina</taxon>
        <taxon>Agaricomycetes</taxon>
        <taxon>Polyporales</taxon>
        <taxon>Cerrenaceae</taxon>
        <taxon>Cerrena</taxon>
    </lineage>
</organism>
<dbReference type="Pfam" id="PF00412">
    <property type="entry name" value="LIM"/>
    <property type="match status" value="2"/>
</dbReference>
<feature type="region of interest" description="Disordered" evidence="7">
    <location>
        <begin position="761"/>
        <end position="874"/>
    </location>
</feature>
<dbReference type="CDD" id="cd09391">
    <property type="entry name" value="LIM1_Lrg1p_like"/>
    <property type="match status" value="1"/>
</dbReference>
<feature type="region of interest" description="Disordered" evidence="7">
    <location>
        <begin position="587"/>
        <end position="616"/>
    </location>
</feature>
<feature type="compositionally biased region" description="Polar residues" evidence="7">
    <location>
        <begin position="120"/>
        <end position="141"/>
    </location>
</feature>
<accession>A0AAW0FY02</accession>
<keyword evidence="11" id="KW-1185">Reference proteome</keyword>
<dbReference type="Pfam" id="PF00620">
    <property type="entry name" value="RhoGAP"/>
    <property type="match status" value="1"/>
</dbReference>
<evidence type="ECO:0000256" key="2">
    <source>
        <dbReference type="ARBA" id="ARBA00022723"/>
    </source>
</evidence>
<evidence type="ECO:0000259" key="8">
    <source>
        <dbReference type="PROSITE" id="PS50023"/>
    </source>
</evidence>
<evidence type="ECO:0000313" key="11">
    <source>
        <dbReference type="Proteomes" id="UP001385951"/>
    </source>
</evidence>
<evidence type="ECO:0000256" key="4">
    <source>
        <dbReference type="ARBA" id="ARBA00022833"/>
    </source>
</evidence>
<feature type="compositionally biased region" description="Basic and acidic residues" evidence="7">
    <location>
        <begin position="787"/>
        <end position="796"/>
    </location>
</feature>
<keyword evidence="4 6" id="KW-0862">Zinc</keyword>
<feature type="compositionally biased region" description="Low complexity" evidence="7">
    <location>
        <begin position="852"/>
        <end position="865"/>
    </location>
</feature>
<reference evidence="10 11" key="1">
    <citation type="submission" date="2022-09" db="EMBL/GenBank/DDBJ databases">
        <authorList>
            <person name="Palmer J.M."/>
        </authorList>
    </citation>
    <scope>NUCLEOTIDE SEQUENCE [LARGE SCALE GENOMIC DNA]</scope>
    <source>
        <strain evidence="10 11">DSM 7382</strain>
    </source>
</reference>
<dbReference type="GO" id="GO:0005737">
    <property type="term" value="C:cytoplasm"/>
    <property type="evidence" value="ECO:0007669"/>
    <property type="project" value="TreeGrafter"/>
</dbReference>
<dbReference type="PROSITE" id="PS50023">
    <property type="entry name" value="LIM_DOMAIN_2"/>
    <property type="match status" value="2"/>
</dbReference>
<dbReference type="GO" id="GO:0046872">
    <property type="term" value="F:metal ion binding"/>
    <property type="evidence" value="ECO:0007669"/>
    <property type="project" value="UniProtKB-KW"/>
</dbReference>
<evidence type="ECO:0000256" key="1">
    <source>
        <dbReference type="ARBA" id="ARBA00004123"/>
    </source>
</evidence>
<dbReference type="GO" id="GO:0030036">
    <property type="term" value="P:actin cytoskeleton organization"/>
    <property type="evidence" value="ECO:0007669"/>
    <property type="project" value="TreeGrafter"/>
</dbReference>